<organism evidence="2 3">
    <name type="scientific">Liparis tanakae</name>
    <name type="common">Tanaka's snailfish</name>
    <dbReference type="NCBI Taxonomy" id="230148"/>
    <lineage>
        <taxon>Eukaryota</taxon>
        <taxon>Metazoa</taxon>
        <taxon>Chordata</taxon>
        <taxon>Craniata</taxon>
        <taxon>Vertebrata</taxon>
        <taxon>Euteleostomi</taxon>
        <taxon>Actinopterygii</taxon>
        <taxon>Neopterygii</taxon>
        <taxon>Teleostei</taxon>
        <taxon>Neoteleostei</taxon>
        <taxon>Acanthomorphata</taxon>
        <taxon>Eupercaria</taxon>
        <taxon>Perciformes</taxon>
        <taxon>Cottioidei</taxon>
        <taxon>Cottales</taxon>
        <taxon>Liparidae</taxon>
        <taxon>Liparis</taxon>
    </lineage>
</organism>
<gene>
    <name evidence="2" type="ORF">EYF80_053950</name>
</gene>
<comment type="caution">
    <text evidence="2">The sequence shown here is derived from an EMBL/GenBank/DDBJ whole genome shotgun (WGS) entry which is preliminary data.</text>
</comment>
<proteinExistence type="predicted"/>
<evidence type="ECO:0000313" key="3">
    <source>
        <dbReference type="Proteomes" id="UP000314294"/>
    </source>
</evidence>
<evidence type="ECO:0000313" key="2">
    <source>
        <dbReference type="EMBL" id="TNN35885.1"/>
    </source>
</evidence>
<dbReference type="AlphaFoldDB" id="A0A4Z2F457"/>
<protein>
    <submittedName>
        <fullName evidence="2">Uncharacterized protein</fullName>
    </submittedName>
</protein>
<accession>A0A4Z2F457</accession>
<keyword evidence="3" id="KW-1185">Reference proteome</keyword>
<keyword evidence="1" id="KW-0812">Transmembrane</keyword>
<reference evidence="2 3" key="1">
    <citation type="submission" date="2019-03" db="EMBL/GenBank/DDBJ databases">
        <title>First draft genome of Liparis tanakae, snailfish: a comprehensive survey of snailfish specific genes.</title>
        <authorList>
            <person name="Kim W."/>
            <person name="Song I."/>
            <person name="Jeong J.-H."/>
            <person name="Kim D."/>
            <person name="Kim S."/>
            <person name="Ryu S."/>
            <person name="Song J.Y."/>
            <person name="Lee S.K."/>
        </authorList>
    </citation>
    <scope>NUCLEOTIDE SEQUENCE [LARGE SCALE GENOMIC DNA]</scope>
    <source>
        <tissue evidence="2">Muscle</tissue>
    </source>
</reference>
<keyword evidence="1" id="KW-1133">Transmembrane helix</keyword>
<feature type="transmembrane region" description="Helical" evidence="1">
    <location>
        <begin position="12"/>
        <end position="29"/>
    </location>
</feature>
<sequence length="164" mass="18428">MKEERGKKLQSGVHWTWLGLMPPAMALLMPRPLLLSSICLMDRGGLDRADVMEDIELEVLVAEADRSMASAQRPSLAPPQGSVYRLWRRVQSPLHTLFTRCDHQGSRPAVLACRLAPRPSPLAPRPSPLAPRSPSQARSTRSLWQLQFIRETWIFLLDSILTGI</sequence>
<keyword evidence="1" id="KW-0472">Membrane</keyword>
<name>A0A4Z2F457_9TELE</name>
<dbReference type="Proteomes" id="UP000314294">
    <property type="component" value="Unassembled WGS sequence"/>
</dbReference>
<dbReference type="EMBL" id="SRLO01001692">
    <property type="protein sequence ID" value="TNN35885.1"/>
    <property type="molecule type" value="Genomic_DNA"/>
</dbReference>
<evidence type="ECO:0000256" key="1">
    <source>
        <dbReference type="SAM" id="Phobius"/>
    </source>
</evidence>